<evidence type="ECO:0000313" key="3">
    <source>
        <dbReference type="Proteomes" id="UP001222325"/>
    </source>
</evidence>
<feature type="region of interest" description="Disordered" evidence="1">
    <location>
        <begin position="1"/>
        <end position="25"/>
    </location>
</feature>
<evidence type="ECO:0000313" key="2">
    <source>
        <dbReference type="EMBL" id="KAJ7092832.1"/>
    </source>
</evidence>
<dbReference type="EMBL" id="JARJCN010000017">
    <property type="protein sequence ID" value="KAJ7092832.1"/>
    <property type="molecule type" value="Genomic_DNA"/>
</dbReference>
<comment type="caution">
    <text evidence="2">The sequence shown here is derived from an EMBL/GenBank/DDBJ whole genome shotgun (WGS) entry which is preliminary data.</text>
</comment>
<accession>A0AAD6XQW0</accession>
<dbReference type="AlphaFoldDB" id="A0AAD6XQW0"/>
<evidence type="ECO:0000256" key="1">
    <source>
        <dbReference type="SAM" id="MobiDB-lite"/>
    </source>
</evidence>
<proteinExistence type="predicted"/>
<dbReference type="Proteomes" id="UP001222325">
    <property type="component" value="Unassembled WGS sequence"/>
</dbReference>
<reference evidence="2" key="1">
    <citation type="submission" date="2023-03" db="EMBL/GenBank/DDBJ databases">
        <title>Massive genome expansion in bonnet fungi (Mycena s.s.) driven by repeated elements and novel gene families across ecological guilds.</title>
        <authorList>
            <consortium name="Lawrence Berkeley National Laboratory"/>
            <person name="Harder C.B."/>
            <person name="Miyauchi S."/>
            <person name="Viragh M."/>
            <person name="Kuo A."/>
            <person name="Thoen E."/>
            <person name="Andreopoulos B."/>
            <person name="Lu D."/>
            <person name="Skrede I."/>
            <person name="Drula E."/>
            <person name="Henrissat B."/>
            <person name="Morin E."/>
            <person name="Kohler A."/>
            <person name="Barry K."/>
            <person name="LaButti K."/>
            <person name="Morin E."/>
            <person name="Salamov A."/>
            <person name="Lipzen A."/>
            <person name="Mereny Z."/>
            <person name="Hegedus B."/>
            <person name="Baldrian P."/>
            <person name="Stursova M."/>
            <person name="Weitz H."/>
            <person name="Taylor A."/>
            <person name="Grigoriev I.V."/>
            <person name="Nagy L.G."/>
            <person name="Martin F."/>
            <person name="Kauserud H."/>
        </authorList>
    </citation>
    <scope>NUCLEOTIDE SEQUENCE</scope>
    <source>
        <strain evidence="2">CBHHK173m</strain>
    </source>
</reference>
<feature type="compositionally biased region" description="Basic residues" evidence="1">
    <location>
        <begin position="8"/>
        <end position="17"/>
    </location>
</feature>
<protein>
    <submittedName>
        <fullName evidence="2">Uncharacterized protein</fullName>
    </submittedName>
</protein>
<organism evidence="2 3">
    <name type="scientific">Mycena belliarum</name>
    <dbReference type="NCBI Taxonomy" id="1033014"/>
    <lineage>
        <taxon>Eukaryota</taxon>
        <taxon>Fungi</taxon>
        <taxon>Dikarya</taxon>
        <taxon>Basidiomycota</taxon>
        <taxon>Agaricomycotina</taxon>
        <taxon>Agaricomycetes</taxon>
        <taxon>Agaricomycetidae</taxon>
        <taxon>Agaricales</taxon>
        <taxon>Marasmiineae</taxon>
        <taxon>Mycenaceae</taxon>
        <taxon>Mycena</taxon>
    </lineage>
</organism>
<keyword evidence="3" id="KW-1185">Reference proteome</keyword>
<name>A0AAD6XQW0_9AGAR</name>
<sequence>MSGGGTHLSRRKPRAARAQHPTDSRVPLHSTFTATLYSTPGATERYADDAGAEGATQGRGFYTGFAVGSALDSRAVEGVLMHDTSRNVSTTYLHCTSTTRSTSRTAHAAYGWRHSALVRGRSRPWGNTAVVTLVLLPASRLLCPANEDQERNVRCAPASHFDFDRQCDPNEHGHDVVADHVISKYSITNATSTNTGMTSPTSTTLSA</sequence>
<gene>
    <name evidence="2" type="ORF">B0H15DRAFT_947655</name>
</gene>